<feature type="active site" evidence="9">
    <location>
        <position position="140"/>
    </location>
</feature>
<keyword evidence="6 8" id="KW-0460">Magnesium</keyword>
<feature type="binding site" description="in other chain" evidence="8">
    <location>
        <position position="302"/>
    </location>
    <ligand>
        <name>IMP</name>
        <dbReference type="ChEBI" id="CHEBI:58053"/>
        <note>ligand shared between dimeric partners</note>
    </ligand>
</feature>
<feature type="active site" description="Proton donor" evidence="8">
    <location>
        <position position="41"/>
    </location>
</feature>
<accession>A0A9D7S8Q9</accession>
<evidence type="ECO:0000313" key="12">
    <source>
        <dbReference type="Proteomes" id="UP000808349"/>
    </source>
</evidence>
<evidence type="ECO:0000256" key="5">
    <source>
        <dbReference type="ARBA" id="ARBA00022755"/>
    </source>
</evidence>
<dbReference type="Gene3D" id="3.40.440.10">
    <property type="entry name" value="Adenylosuccinate Synthetase, subunit A, domain 1"/>
    <property type="match status" value="1"/>
</dbReference>
<dbReference type="GO" id="GO:0044208">
    <property type="term" value="P:'de novo' AMP biosynthetic process"/>
    <property type="evidence" value="ECO:0007669"/>
    <property type="project" value="UniProtKB-UniRule"/>
</dbReference>
<dbReference type="GO" id="GO:0005737">
    <property type="term" value="C:cytoplasm"/>
    <property type="evidence" value="ECO:0007669"/>
    <property type="project" value="UniProtKB-SubCell"/>
</dbReference>
<dbReference type="EC" id="6.3.4.4" evidence="8 10"/>
<feature type="binding site" description="in other chain" evidence="8">
    <location>
        <position position="129"/>
    </location>
    <ligand>
        <name>IMP</name>
        <dbReference type="ChEBI" id="CHEBI:58053"/>
        <note>ligand shared between dimeric partners</note>
    </ligand>
</feature>
<feature type="binding site" evidence="8">
    <location>
        <begin position="12"/>
        <end position="18"/>
    </location>
    <ligand>
        <name>GTP</name>
        <dbReference type="ChEBI" id="CHEBI:37565"/>
    </ligand>
</feature>
<feature type="binding site" evidence="8">
    <location>
        <position position="143"/>
    </location>
    <ligand>
        <name>IMP</name>
        <dbReference type="ChEBI" id="CHEBI:58053"/>
        <note>ligand shared between dimeric partners</note>
    </ligand>
</feature>
<evidence type="ECO:0000256" key="1">
    <source>
        <dbReference type="ARBA" id="ARBA00011738"/>
    </source>
</evidence>
<keyword evidence="5 8" id="KW-0658">Purine biosynthesis</keyword>
<feature type="binding site" evidence="8">
    <location>
        <begin position="411"/>
        <end position="413"/>
    </location>
    <ligand>
        <name>GTP</name>
        <dbReference type="ChEBI" id="CHEBI:37565"/>
    </ligand>
</feature>
<dbReference type="InterPro" id="IPR042109">
    <property type="entry name" value="Adenylosuccinate_synth_dom1"/>
</dbReference>
<comment type="pathway">
    <text evidence="8 10">Purine metabolism; AMP biosynthesis via de novo pathway; AMP from IMP: step 1/2.</text>
</comment>
<dbReference type="EMBL" id="JADKFW010000004">
    <property type="protein sequence ID" value="MBK9716961.1"/>
    <property type="molecule type" value="Genomic_DNA"/>
</dbReference>
<dbReference type="SUPFAM" id="SSF52540">
    <property type="entry name" value="P-loop containing nucleoside triphosphate hydrolases"/>
    <property type="match status" value="1"/>
</dbReference>
<keyword evidence="2 8" id="KW-0436">Ligase</keyword>
<protein>
    <recommendedName>
        <fullName evidence="8 10">Adenylosuccinate synthetase</fullName>
        <shortName evidence="8">AMPSase</shortName>
        <shortName evidence="8">AdSS</shortName>
        <ecNumber evidence="8 10">6.3.4.4</ecNumber>
    </recommendedName>
    <alternativeName>
        <fullName evidence="8">IMP--aspartate ligase</fullName>
    </alternativeName>
</protein>
<comment type="caution">
    <text evidence="11">The sequence shown here is derived from an EMBL/GenBank/DDBJ whole genome shotgun (WGS) entry which is preliminary data.</text>
</comment>
<evidence type="ECO:0000256" key="7">
    <source>
        <dbReference type="ARBA" id="ARBA00023134"/>
    </source>
</evidence>
<dbReference type="NCBIfam" id="TIGR00184">
    <property type="entry name" value="purA"/>
    <property type="match status" value="1"/>
</dbReference>
<evidence type="ECO:0000256" key="2">
    <source>
        <dbReference type="ARBA" id="ARBA00022598"/>
    </source>
</evidence>
<comment type="subcellular location">
    <subcellularLocation>
        <location evidence="8">Cytoplasm</location>
    </subcellularLocation>
</comment>
<dbReference type="Gene3D" id="1.10.300.10">
    <property type="entry name" value="Adenylosuccinate Synthetase, subunit A, domain 2"/>
    <property type="match status" value="1"/>
</dbReference>
<dbReference type="InterPro" id="IPR018220">
    <property type="entry name" value="Adenylosuccin_syn_GTP-bd"/>
</dbReference>
<dbReference type="InterPro" id="IPR001114">
    <property type="entry name" value="Adenylosuccinate_synthetase"/>
</dbReference>
<keyword evidence="3 8" id="KW-0479">Metal-binding</keyword>
<evidence type="ECO:0000256" key="10">
    <source>
        <dbReference type="RuleBase" id="RU000520"/>
    </source>
</evidence>
<keyword evidence="7 8" id="KW-0342">GTP-binding</keyword>
<dbReference type="PROSITE" id="PS00513">
    <property type="entry name" value="ADENYLOSUCCIN_SYN_2"/>
    <property type="match status" value="1"/>
</dbReference>
<comment type="function">
    <text evidence="8">Plays an important role in the de novo pathway of purine nucleotide biosynthesis. Catalyzes the first committed step in the biosynthesis of AMP from IMP.</text>
</comment>
<dbReference type="InterPro" id="IPR042111">
    <property type="entry name" value="Adenylosuccinate_synth_dom3"/>
</dbReference>
<dbReference type="PROSITE" id="PS01266">
    <property type="entry name" value="ADENYLOSUCCIN_SYN_1"/>
    <property type="match status" value="1"/>
</dbReference>
<dbReference type="SMART" id="SM00788">
    <property type="entry name" value="Adenylsucc_synt"/>
    <property type="match status" value="1"/>
</dbReference>
<dbReference type="GO" id="GO:0000287">
    <property type="term" value="F:magnesium ion binding"/>
    <property type="evidence" value="ECO:0007669"/>
    <property type="project" value="UniProtKB-UniRule"/>
</dbReference>
<organism evidence="11 12">
    <name type="scientific">Candidatus Defluviibacterium haderslevense</name>
    <dbReference type="NCBI Taxonomy" id="2981993"/>
    <lineage>
        <taxon>Bacteria</taxon>
        <taxon>Pseudomonadati</taxon>
        <taxon>Bacteroidota</taxon>
        <taxon>Saprospiria</taxon>
        <taxon>Saprospirales</taxon>
        <taxon>Saprospiraceae</taxon>
        <taxon>Candidatus Defluviibacterium</taxon>
    </lineage>
</organism>
<reference evidence="11 12" key="1">
    <citation type="submission" date="2020-10" db="EMBL/GenBank/DDBJ databases">
        <title>Connecting structure to function with the recovery of over 1000 high-quality activated sludge metagenome-assembled genomes encoding full-length rRNA genes using long-read sequencing.</title>
        <authorList>
            <person name="Singleton C.M."/>
            <person name="Petriglieri F."/>
            <person name="Kristensen J.M."/>
            <person name="Kirkegaard R.H."/>
            <person name="Michaelsen T.Y."/>
            <person name="Andersen M.H."/>
            <person name="Karst S.M."/>
            <person name="Dueholm M.S."/>
            <person name="Nielsen P.H."/>
            <person name="Albertsen M."/>
        </authorList>
    </citation>
    <scope>NUCLEOTIDE SEQUENCE [LARGE SCALE GENOMIC DNA]</scope>
    <source>
        <strain evidence="11">Ribe_18-Q3-R11-54_BAT3C.373</strain>
    </source>
</reference>
<feature type="binding site" evidence="8">
    <location>
        <position position="304"/>
    </location>
    <ligand>
        <name>GTP</name>
        <dbReference type="ChEBI" id="CHEBI:37565"/>
    </ligand>
</feature>
<proteinExistence type="inferred from homology"/>
<comment type="similarity">
    <text evidence="8 10">Belongs to the adenylosuccinate synthetase family.</text>
</comment>
<keyword evidence="4 8" id="KW-0547">Nucleotide-binding</keyword>
<gene>
    <name evidence="8" type="primary">purA</name>
    <name evidence="11" type="ORF">IPO85_05500</name>
</gene>
<dbReference type="Pfam" id="PF00709">
    <property type="entry name" value="Adenylsucc_synt"/>
    <property type="match status" value="1"/>
</dbReference>
<dbReference type="InterPro" id="IPR042110">
    <property type="entry name" value="Adenylosuccinate_synth_dom2"/>
</dbReference>
<feature type="binding site" evidence="8">
    <location>
        <begin position="330"/>
        <end position="332"/>
    </location>
    <ligand>
        <name>GTP</name>
        <dbReference type="ChEBI" id="CHEBI:37565"/>
    </ligand>
</feature>
<feature type="binding site" description="in other chain" evidence="8">
    <location>
        <begin position="38"/>
        <end position="41"/>
    </location>
    <ligand>
        <name>IMP</name>
        <dbReference type="ChEBI" id="CHEBI:58053"/>
        <note>ligand shared between dimeric partners</note>
    </ligand>
</feature>
<dbReference type="AlphaFoldDB" id="A0A9D7S8Q9"/>
<dbReference type="GO" id="GO:0004019">
    <property type="term" value="F:adenylosuccinate synthase activity"/>
    <property type="evidence" value="ECO:0007669"/>
    <property type="project" value="UniProtKB-UniRule"/>
</dbReference>
<feature type="binding site" evidence="8">
    <location>
        <begin position="298"/>
        <end position="304"/>
    </location>
    <ligand>
        <name>substrate</name>
    </ligand>
</feature>
<evidence type="ECO:0000256" key="8">
    <source>
        <dbReference type="HAMAP-Rule" id="MF_00011"/>
    </source>
</evidence>
<evidence type="ECO:0000256" key="6">
    <source>
        <dbReference type="ARBA" id="ARBA00022842"/>
    </source>
</evidence>
<keyword evidence="8" id="KW-0963">Cytoplasm</keyword>
<feature type="binding site" description="in other chain" evidence="8">
    <location>
        <begin position="13"/>
        <end position="16"/>
    </location>
    <ligand>
        <name>IMP</name>
        <dbReference type="ChEBI" id="CHEBI:58053"/>
        <note>ligand shared between dimeric partners</note>
    </ligand>
</feature>
<comment type="catalytic activity">
    <reaction evidence="8 10">
        <text>IMP + L-aspartate + GTP = N(6)-(1,2-dicarboxyethyl)-AMP + GDP + phosphate + 2 H(+)</text>
        <dbReference type="Rhea" id="RHEA:15753"/>
        <dbReference type="ChEBI" id="CHEBI:15378"/>
        <dbReference type="ChEBI" id="CHEBI:29991"/>
        <dbReference type="ChEBI" id="CHEBI:37565"/>
        <dbReference type="ChEBI" id="CHEBI:43474"/>
        <dbReference type="ChEBI" id="CHEBI:57567"/>
        <dbReference type="ChEBI" id="CHEBI:58053"/>
        <dbReference type="ChEBI" id="CHEBI:58189"/>
        <dbReference type="EC" id="6.3.4.4"/>
    </reaction>
</comment>
<feature type="binding site" evidence="8">
    <location>
        <position position="13"/>
    </location>
    <ligand>
        <name>Mg(2+)</name>
        <dbReference type="ChEBI" id="CHEBI:18420"/>
    </ligand>
</feature>
<name>A0A9D7S8Q9_9BACT</name>
<dbReference type="NCBIfam" id="NF002223">
    <property type="entry name" value="PRK01117.1"/>
    <property type="match status" value="1"/>
</dbReference>
<feature type="binding site" description="in other chain" evidence="8">
    <location>
        <position position="223"/>
    </location>
    <ligand>
        <name>IMP</name>
        <dbReference type="ChEBI" id="CHEBI:58053"/>
        <note>ligand shared between dimeric partners</note>
    </ligand>
</feature>
<dbReference type="CDD" id="cd03108">
    <property type="entry name" value="AdSS"/>
    <property type="match status" value="1"/>
</dbReference>
<dbReference type="FunFam" id="1.10.300.10:FF:000001">
    <property type="entry name" value="Adenylosuccinate synthetase"/>
    <property type="match status" value="1"/>
</dbReference>
<feature type="binding site" evidence="8">
    <location>
        <position position="40"/>
    </location>
    <ligand>
        <name>Mg(2+)</name>
        <dbReference type="ChEBI" id="CHEBI:18420"/>
    </ligand>
</feature>
<dbReference type="PANTHER" id="PTHR11846:SF0">
    <property type="entry name" value="ADENYLOSUCCINATE SYNTHETASE"/>
    <property type="match status" value="1"/>
</dbReference>
<dbReference type="PANTHER" id="PTHR11846">
    <property type="entry name" value="ADENYLOSUCCINATE SYNTHETASE"/>
    <property type="match status" value="1"/>
</dbReference>
<comment type="cofactor">
    <cofactor evidence="8">
        <name>Mg(2+)</name>
        <dbReference type="ChEBI" id="CHEBI:18420"/>
    </cofactor>
    <text evidence="8">Binds 1 Mg(2+) ion per subunit.</text>
</comment>
<sequence>MPVDVILGLQWGDEGKGKIVDYLADQYQVVCRFQGGPNAGHTLYVDGVKYVLHTIPSGIFRKNTLNVIGNGVVLDPITLAKEIDQIHVQVPDLKERLLVSLKTHLILPSHRWIDLASEASKGKEKIGSTLRGIGPCYMDKTGRNGLRVGDIHLAGFETKYQQLKEKHLQFIRQYPAVEFEIESLEQQWLESIEKLRSLKTINAEYWLGDLLQKNVSILAEGAQGTMLDVDFGTYPFVTSSNTITAGVSTGLGVPPNSIRKVIGIAKAYCTRVGSGPFPSELDNEIGERLRKEGGEFGATTGRARRCGWLDLVQLKYSMMVNGVTDLCLTKIDVLNNFDQISVSNGYQLKDGKHTEEVPFDMRMIDQVNTLDFKGWNQSLATFKHFDELPDAIKTYLAHIESVCPAPISFLSTGPGRDELLVR</sequence>
<feature type="active site" description="Proton acceptor" evidence="8">
    <location>
        <position position="13"/>
    </location>
</feature>
<evidence type="ECO:0000256" key="3">
    <source>
        <dbReference type="ARBA" id="ARBA00022723"/>
    </source>
</evidence>
<dbReference type="HAMAP" id="MF_00011">
    <property type="entry name" value="Adenylosucc_synth"/>
    <property type="match status" value="1"/>
</dbReference>
<feature type="binding site" description="in other chain" evidence="8">
    <location>
        <position position="238"/>
    </location>
    <ligand>
        <name>IMP</name>
        <dbReference type="ChEBI" id="CHEBI:58053"/>
        <note>ligand shared between dimeric partners</note>
    </ligand>
</feature>
<dbReference type="GO" id="GO:0005525">
    <property type="term" value="F:GTP binding"/>
    <property type="evidence" value="ECO:0007669"/>
    <property type="project" value="UniProtKB-UniRule"/>
</dbReference>
<dbReference type="Gene3D" id="3.90.170.10">
    <property type="entry name" value="Adenylosuccinate Synthetase, subunit A, domain 3"/>
    <property type="match status" value="1"/>
</dbReference>
<evidence type="ECO:0000256" key="4">
    <source>
        <dbReference type="ARBA" id="ARBA00022741"/>
    </source>
</evidence>
<dbReference type="FunFam" id="3.90.170.10:FF:000001">
    <property type="entry name" value="Adenylosuccinate synthetase"/>
    <property type="match status" value="1"/>
</dbReference>
<dbReference type="GO" id="GO:0046040">
    <property type="term" value="P:IMP metabolic process"/>
    <property type="evidence" value="ECO:0007669"/>
    <property type="project" value="TreeGrafter"/>
</dbReference>
<dbReference type="Proteomes" id="UP000808349">
    <property type="component" value="Unassembled WGS sequence"/>
</dbReference>
<evidence type="ECO:0000256" key="9">
    <source>
        <dbReference type="PROSITE-ProRule" id="PRU10134"/>
    </source>
</evidence>
<comment type="subunit">
    <text evidence="1 8">Homodimer.</text>
</comment>
<dbReference type="InterPro" id="IPR033128">
    <property type="entry name" value="Adenylosuccin_syn_Lys_AS"/>
</dbReference>
<evidence type="ECO:0000313" key="11">
    <source>
        <dbReference type="EMBL" id="MBK9716961.1"/>
    </source>
</evidence>
<dbReference type="InterPro" id="IPR027417">
    <property type="entry name" value="P-loop_NTPase"/>
</dbReference>
<feature type="binding site" evidence="8">
    <location>
        <begin position="40"/>
        <end position="42"/>
    </location>
    <ligand>
        <name>GTP</name>
        <dbReference type="ChEBI" id="CHEBI:37565"/>
    </ligand>
</feature>